<dbReference type="PROSITE" id="PS00101">
    <property type="entry name" value="HEXAPEP_TRANSFERASES"/>
    <property type="match status" value="2"/>
</dbReference>
<protein>
    <submittedName>
        <fullName evidence="5">Uncharacterized protein</fullName>
    </submittedName>
</protein>
<dbReference type="Gene3D" id="2.160.10.10">
    <property type="entry name" value="Hexapeptide repeat proteins"/>
    <property type="match status" value="1"/>
</dbReference>
<dbReference type="Pfam" id="PF25087">
    <property type="entry name" value="GMPPB_C"/>
    <property type="match status" value="1"/>
</dbReference>
<comment type="similarity">
    <text evidence="1">Belongs to the transferase hexapeptide repeat family.</text>
</comment>
<evidence type="ECO:0000256" key="2">
    <source>
        <dbReference type="ARBA" id="ARBA00022679"/>
    </source>
</evidence>
<dbReference type="Pfam" id="PF00483">
    <property type="entry name" value="NTP_transferase"/>
    <property type="match status" value="1"/>
</dbReference>
<gene>
    <name evidence="5" type="ORF">niasHT_039269</name>
</gene>
<evidence type="ECO:0000313" key="6">
    <source>
        <dbReference type="Proteomes" id="UP001620626"/>
    </source>
</evidence>
<accession>A0ABD2J7V5</accession>
<dbReference type="EMBL" id="JBICBT010001035">
    <property type="protein sequence ID" value="KAL3086681.1"/>
    <property type="molecule type" value="Genomic_DNA"/>
</dbReference>
<dbReference type="Gene3D" id="3.90.550.10">
    <property type="entry name" value="Spore Coat Polysaccharide Biosynthesis Protein SpsA, Chain A"/>
    <property type="match status" value="1"/>
</dbReference>
<comment type="caution">
    <text evidence="5">The sequence shown here is derived from an EMBL/GenBank/DDBJ whole genome shotgun (WGS) entry which is preliminary data.</text>
</comment>
<dbReference type="AlphaFoldDB" id="A0ABD2J7V5"/>
<name>A0ABD2J7V5_9BILA</name>
<dbReference type="PANTHER" id="PTHR22572">
    <property type="entry name" value="SUGAR-1-PHOSPHATE GUANYL TRANSFERASE"/>
    <property type="match status" value="1"/>
</dbReference>
<reference evidence="5 6" key="1">
    <citation type="submission" date="2024-10" db="EMBL/GenBank/DDBJ databases">
        <authorList>
            <person name="Kim D."/>
        </authorList>
    </citation>
    <scope>NUCLEOTIDE SEQUENCE [LARGE SCALE GENOMIC DNA]</scope>
    <source>
        <strain evidence="5">BH-2024</strain>
    </source>
</reference>
<dbReference type="InterPro" id="IPR029044">
    <property type="entry name" value="Nucleotide-diphossugar_trans"/>
</dbReference>
<evidence type="ECO:0000256" key="1">
    <source>
        <dbReference type="ARBA" id="ARBA00007274"/>
    </source>
</evidence>
<dbReference type="SUPFAM" id="SSF53448">
    <property type="entry name" value="Nucleotide-diphospho-sugar transferases"/>
    <property type="match status" value="1"/>
</dbReference>
<proteinExistence type="inferred from homology"/>
<dbReference type="InterPro" id="IPR018357">
    <property type="entry name" value="Hexapep_transf_CS"/>
</dbReference>
<dbReference type="SUPFAM" id="SSF51161">
    <property type="entry name" value="Trimeric LpxA-like enzymes"/>
    <property type="match status" value="1"/>
</dbReference>
<dbReference type="InterPro" id="IPR050486">
    <property type="entry name" value="Mannose-1P_guanyltransferase"/>
</dbReference>
<dbReference type="InterPro" id="IPR011004">
    <property type="entry name" value="Trimer_LpxA-like_sf"/>
</dbReference>
<keyword evidence="2" id="KW-0808">Transferase</keyword>
<sequence>MTTITPQQKPILKAVILVGGAQKGTRFRPLSLQLPKPLFPVAGVPLIEHHISQLCEQLENLHEIFIVGFYPAEQFADFISDCEKKYRRVPIRYIQENCPLGTAGGLLQYKDILIDKKPPDAFFVLNADACGEFPFLEMVQELNQKTEAKCLILTTEATREQSVNYGSVVIDSVGLECSRGRVLHYVDKPATFVSTHISCGVYLLRGNSFDVILEQAEKTAAERGLNTGSPTMQLFHSNQLWFEKDIFPQMTSDGTLFAWHTNRWWSQTKTAGAVLYANRHYLGLYRARCPEKLATNALCEIIGDVYIDPTATVDPSAKIGPNVSIGPNARVGAGVRVRESIVLQESVLDQYCCVLHSVIGWRSYIGPWSRVEGSPTSPNPNIPFAKLDNKPLFNVDGRLNPSLTILGSDVNVPRETVILNTVVLPYKELSANYKNQIIL</sequence>
<feature type="domain" description="Mannose-1-phosphate guanyltransferase C-terminal" evidence="4">
    <location>
        <begin position="301"/>
        <end position="438"/>
    </location>
</feature>
<dbReference type="GO" id="GO:0016740">
    <property type="term" value="F:transferase activity"/>
    <property type="evidence" value="ECO:0007669"/>
    <property type="project" value="UniProtKB-KW"/>
</dbReference>
<evidence type="ECO:0000259" key="3">
    <source>
        <dbReference type="Pfam" id="PF00483"/>
    </source>
</evidence>
<feature type="domain" description="Nucleotidyl transferase" evidence="3">
    <location>
        <begin position="13"/>
        <end position="220"/>
    </location>
</feature>
<evidence type="ECO:0000259" key="4">
    <source>
        <dbReference type="Pfam" id="PF25087"/>
    </source>
</evidence>
<keyword evidence="6" id="KW-1185">Reference proteome</keyword>
<dbReference type="InterPro" id="IPR005835">
    <property type="entry name" value="NTP_transferase_dom"/>
</dbReference>
<evidence type="ECO:0000313" key="5">
    <source>
        <dbReference type="EMBL" id="KAL3086681.1"/>
    </source>
</evidence>
<dbReference type="Proteomes" id="UP001620626">
    <property type="component" value="Unassembled WGS sequence"/>
</dbReference>
<dbReference type="InterPro" id="IPR056729">
    <property type="entry name" value="GMPPB_C"/>
</dbReference>
<organism evidence="5 6">
    <name type="scientific">Heterodera trifolii</name>
    <dbReference type="NCBI Taxonomy" id="157864"/>
    <lineage>
        <taxon>Eukaryota</taxon>
        <taxon>Metazoa</taxon>
        <taxon>Ecdysozoa</taxon>
        <taxon>Nematoda</taxon>
        <taxon>Chromadorea</taxon>
        <taxon>Rhabditida</taxon>
        <taxon>Tylenchina</taxon>
        <taxon>Tylenchomorpha</taxon>
        <taxon>Tylenchoidea</taxon>
        <taxon>Heteroderidae</taxon>
        <taxon>Heteroderinae</taxon>
        <taxon>Heterodera</taxon>
    </lineage>
</organism>